<organism evidence="1 2">
    <name type="scientific">Halorubrum tebenquichense DSM 14210</name>
    <dbReference type="NCBI Taxonomy" id="1227485"/>
    <lineage>
        <taxon>Archaea</taxon>
        <taxon>Methanobacteriati</taxon>
        <taxon>Methanobacteriota</taxon>
        <taxon>Stenosarchaea group</taxon>
        <taxon>Halobacteria</taxon>
        <taxon>Halobacteriales</taxon>
        <taxon>Haloferacaceae</taxon>
        <taxon>Halorubrum</taxon>
    </lineage>
</organism>
<accession>M0DW23</accession>
<proteinExistence type="predicted"/>
<dbReference type="OrthoDB" id="329990at2157"/>
<evidence type="ECO:0000313" key="1">
    <source>
        <dbReference type="EMBL" id="ELZ38993.1"/>
    </source>
</evidence>
<dbReference type="RefSeq" id="WP_006628813.1">
    <property type="nucleotide sequence ID" value="NZ_AOJD01000031.1"/>
</dbReference>
<sequence length="102" mass="11503">MSESLPETCASCGKSIDGQHREWILDPEWRMYLNDERDLGWFPTTPVVICCSSCWNDLDDIENSLSERRAYGSDADTKAKEAELKEELDSLALDSIVDQGSL</sequence>
<dbReference type="EMBL" id="AOJD01000031">
    <property type="protein sequence ID" value="ELZ38993.1"/>
    <property type="molecule type" value="Genomic_DNA"/>
</dbReference>
<dbReference type="Proteomes" id="UP000011523">
    <property type="component" value="Unassembled WGS sequence"/>
</dbReference>
<reference evidence="1 2" key="1">
    <citation type="journal article" date="2014" name="PLoS Genet.">
        <title>Phylogenetically driven sequencing of extremely halophilic archaea reveals strategies for static and dynamic osmo-response.</title>
        <authorList>
            <person name="Becker E.A."/>
            <person name="Seitzer P.M."/>
            <person name="Tritt A."/>
            <person name="Larsen D."/>
            <person name="Krusor M."/>
            <person name="Yao A.I."/>
            <person name="Wu D."/>
            <person name="Madern D."/>
            <person name="Eisen J.A."/>
            <person name="Darling A.E."/>
            <person name="Facciotti M.T."/>
        </authorList>
    </citation>
    <scope>NUCLEOTIDE SEQUENCE [LARGE SCALE GENOMIC DNA]</scope>
    <source>
        <strain evidence="1 2">DSM 14210</strain>
    </source>
</reference>
<keyword evidence="2" id="KW-1185">Reference proteome</keyword>
<dbReference type="PATRIC" id="fig|1227485.3.peg.1077"/>
<name>M0DW23_9EURY</name>
<comment type="caution">
    <text evidence="1">The sequence shown here is derived from an EMBL/GenBank/DDBJ whole genome shotgun (WGS) entry which is preliminary data.</text>
</comment>
<protein>
    <submittedName>
        <fullName evidence="1">Uncharacterized protein</fullName>
    </submittedName>
</protein>
<evidence type="ECO:0000313" key="2">
    <source>
        <dbReference type="Proteomes" id="UP000011523"/>
    </source>
</evidence>
<gene>
    <name evidence="1" type="ORF">C472_05611</name>
</gene>
<dbReference type="AlphaFoldDB" id="M0DW23"/>